<dbReference type="EMBL" id="MN738843">
    <property type="protein sequence ID" value="QHT27839.1"/>
    <property type="molecule type" value="Genomic_DNA"/>
</dbReference>
<feature type="transmembrane region" description="Helical" evidence="1">
    <location>
        <begin position="20"/>
        <end position="40"/>
    </location>
</feature>
<dbReference type="AlphaFoldDB" id="A0A6C0EHT3"/>
<keyword evidence="1" id="KW-1133">Transmembrane helix</keyword>
<reference evidence="2" key="1">
    <citation type="journal article" date="2020" name="Nature">
        <title>Giant virus diversity and host interactions through global metagenomics.</title>
        <authorList>
            <person name="Schulz F."/>
            <person name="Roux S."/>
            <person name="Paez-Espino D."/>
            <person name="Jungbluth S."/>
            <person name="Walsh D.A."/>
            <person name="Denef V.J."/>
            <person name="McMahon K.D."/>
            <person name="Konstantinidis K.T."/>
            <person name="Eloe-Fadrosh E.A."/>
            <person name="Kyrpides N.C."/>
            <person name="Woyke T."/>
        </authorList>
    </citation>
    <scope>NUCLEOTIDE SEQUENCE</scope>
    <source>
        <strain evidence="2">GVMAG-M-3300000115-19</strain>
    </source>
</reference>
<keyword evidence="1" id="KW-0812">Transmembrane</keyword>
<dbReference type="Gene3D" id="2.160.20.80">
    <property type="entry name" value="E3 ubiquitin-protein ligase SopA"/>
    <property type="match status" value="1"/>
</dbReference>
<keyword evidence="1" id="KW-0472">Membrane</keyword>
<organism evidence="2">
    <name type="scientific">viral metagenome</name>
    <dbReference type="NCBI Taxonomy" id="1070528"/>
    <lineage>
        <taxon>unclassified sequences</taxon>
        <taxon>metagenomes</taxon>
        <taxon>organismal metagenomes</taxon>
    </lineage>
</organism>
<accession>A0A6C0EHT3</accession>
<name>A0A6C0EHT3_9ZZZZ</name>
<sequence length="328" mass="36967">MFSLPKLDVGSLDKICSSSCVNIIFGIVLAFLVMVLLQSLDSEISPSCTMFKSQNNLCLKQMDIINENCLFGLLNNPIVIFMFILLLNCVLTYLVFTLFQKVLNNKSNICEGLTNSVSSCPIVIDSKPKHMIMGDTVVDYLTGCPLGFGKKKPNNIKKEYNFIDECMLMKDKICDMKNEMSVDNVDVDFKVATNVDLNNDNNTGTKLVKSILEKFVPGLLPNIIETITNKCDMKKCDESKCDMKKCDESKCDMKKCDESKCDMKKCDESKCDESKCDESKCDMKKCDMSKCENKEELVVNIKNIMTKMTGLLKDGNIDMKAFNLDFLN</sequence>
<dbReference type="SUPFAM" id="SSF141571">
    <property type="entry name" value="Pentapeptide repeat-like"/>
    <property type="match status" value="1"/>
</dbReference>
<feature type="transmembrane region" description="Helical" evidence="1">
    <location>
        <begin position="78"/>
        <end position="99"/>
    </location>
</feature>
<protein>
    <submittedName>
        <fullName evidence="2">Uncharacterized protein</fullName>
    </submittedName>
</protein>
<evidence type="ECO:0000313" key="2">
    <source>
        <dbReference type="EMBL" id="QHT27839.1"/>
    </source>
</evidence>
<proteinExistence type="predicted"/>
<evidence type="ECO:0000256" key="1">
    <source>
        <dbReference type="SAM" id="Phobius"/>
    </source>
</evidence>